<dbReference type="KEGG" id="tatv:25783014"/>
<dbReference type="GeneID" id="25783014"/>
<dbReference type="AlphaFoldDB" id="G9NHN9"/>
<dbReference type="Gene3D" id="3.30.710.10">
    <property type="entry name" value="Potassium Channel Kv1.1, Chain A"/>
    <property type="match status" value="1"/>
</dbReference>
<dbReference type="EMBL" id="ABDG02000015">
    <property type="protein sequence ID" value="EHK49774.1"/>
    <property type="molecule type" value="Genomic_DNA"/>
</dbReference>
<dbReference type="STRING" id="452589.G9NHN9"/>
<sequence>MNSIPAEIIASSSPFRFLVGPNQREFIIYSALFAHQSPVFEKLVNGNFSESTEKCVQWKSVDEDTFICFWQYTHTGRYTAASPVIGLKSESEATCEPPPPSPPSPTFAAFFGTTAAKKDETPPKELTKREIQWNEFRKQRASVNFGAFRSTGGLFGSRVRSNYAHEVSRPNNLWS</sequence>
<gene>
    <name evidence="1" type="ORF">TRIATDRAFT_314648</name>
</gene>
<dbReference type="InterPro" id="IPR011333">
    <property type="entry name" value="SKP1/BTB/POZ_sf"/>
</dbReference>
<organism evidence="1 2">
    <name type="scientific">Hypocrea atroviridis (strain ATCC 20476 / IMI 206040)</name>
    <name type="common">Trichoderma atroviride</name>
    <dbReference type="NCBI Taxonomy" id="452589"/>
    <lineage>
        <taxon>Eukaryota</taxon>
        <taxon>Fungi</taxon>
        <taxon>Dikarya</taxon>
        <taxon>Ascomycota</taxon>
        <taxon>Pezizomycotina</taxon>
        <taxon>Sordariomycetes</taxon>
        <taxon>Hypocreomycetidae</taxon>
        <taxon>Hypocreales</taxon>
        <taxon>Hypocreaceae</taxon>
        <taxon>Trichoderma</taxon>
    </lineage>
</organism>
<proteinExistence type="predicted"/>
<comment type="caution">
    <text evidence="1">The sequence shown here is derived from an EMBL/GenBank/DDBJ whole genome shotgun (WGS) entry which is preliminary data.</text>
</comment>
<accession>G9NHN9</accession>
<evidence type="ECO:0008006" key="3">
    <source>
        <dbReference type="Google" id="ProtNLM"/>
    </source>
</evidence>
<dbReference type="OMA" id="YTHTGRY"/>
<dbReference type="Proteomes" id="UP000005426">
    <property type="component" value="Unassembled WGS sequence"/>
</dbReference>
<evidence type="ECO:0000313" key="1">
    <source>
        <dbReference type="EMBL" id="EHK49774.1"/>
    </source>
</evidence>
<dbReference type="OrthoDB" id="9997739at2759"/>
<dbReference type="HOGENOM" id="CLU_1532766_0_0_1"/>
<evidence type="ECO:0000313" key="2">
    <source>
        <dbReference type="Proteomes" id="UP000005426"/>
    </source>
</evidence>
<name>G9NHN9_HYPAI</name>
<keyword evidence="2" id="KW-1185">Reference proteome</keyword>
<protein>
    <recommendedName>
        <fullName evidence="3">BTB domain-containing protein</fullName>
    </recommendedName>
</protein>
<reference evidence="1 2" key="1">
    <citation type="journal article" date="2011" name="Genome Biol.">
        <title>Comparative genome sequence analysis underscores mycoparasitism as the ancestral life style of Trichoderma.</title>
        <authorList>
            <person name="Kubicek C.P."/>
            <person name="Herrera-Estrella A."/>
            <person name="Seidl-Seiboth V."/>
            <person name="Martinez D.A."/>
            <person name="Druzhinina I.S."/>
            <person name="Thon M."/>
            <person name="Zeilinger S."/>
            <person name="Casas-Flores S."/>
            <person name="Horwitz B.A."/>
            <person name="Mukherjee P.K."/>
            <person name="Mukherjee M."/>
            <person name="Kredics L."/>
            <person name="Alcaraz L.D."/>
            <person name="Aerts A."/>
            <person name="Antal Z."/>
            <person name="Atanasova L."/>
            <person name="Cervantes-Badillo M.G."/>
            <person name="Challacombe J."/>
            <person name="Chertkov O."/>
            <person name="McCluskey K."/>
            <person name="Coulpier F."/>
            <person name="Deshpande N."/>
            <person name="von Doehren H."/>
            <person name="Ebbole D.J."/>
            <person name="Esquivel-Naranjo E.U."/>
            <person name="Fekete E."/>
            <person name="Flipphi M."/>
            <person name="Glaser F."/>
            <person name="Gomez-Rodriguez E.Y."/>
            <person name="Gruber S."/>
            <person name="Han C."/>
            <person name="Henrissat B."/>
            <person name="Hermosa R."/>
            <person name="Hernandez-Onate M."/>
            <person name="Karaffa L."/>
            <person name="Kosti I."/>
            <person name="Le Crom S."/>
            <person name="Lindquist E."/>
            <person name="Lucas S."/>
            <person name="Luebeck M."/>
            <person name="Luebeck P.S."/>
            <person name="Margeot A."/>
            <person name="Metz B."/>
            <person name="Misra M."/>
            <person name="Nevalainen H."/>
            <person name="Omann M."/>
            <person name="Packer N."/>
            <person name="Perrone G."/>
            <person name="Uresti-Rivera E.E."/>
            <person name="Salamov A."/>
            <person name="Schmoll M."/>
            <person name="Seiboth B."/>
            <person name="Shapiro H."/>
            <person name="Sukno S."/>
            <person name="Tamayo-Ramos J.A."/>
            <person name="Tisch D."/>
            <person name="Wiest A."/>
            <person name="Wilkinson H.H."/>
            <person name="Zhang M."/>
            <person name="Coutinho P.M."/>
            <person name="Kenerley C.M."/>
            <person name="Monte E."/>
            <person name="Baker S.E."/>
            <person name="Grigoriev I.V."/>
        </authorList>
    </citation>
    <scope>NUCLEOTIDE SEQUENCE [LARGE SCALE GENOMIC DNA]</scope>
    <source>
        <strain evidence="2">ATCC 20476 / IMI 206040</strain>
    </source>
</reference>
<dbReference type="SUPFAM" id="SSF54695">
    <property type="entry name" value="POZ domain"/>
    <property type="match status" value="1"/>
</dbReference>